<dbReference type="PANTHER" id="PTHR38730">
    <property type="entry name" value="SLL7028 PROTEIN"/>
    <property type="match status" value="1"/>
</dbReference>
<sequence length="418" mass="46307">VRAVLKVLQVEFTETVPTLAVTCETRPRLLVNLAFLKKHCRTDQHVKAVICHEFLHVLLRHTERFAGFSPAEHVAFDAVINAIIHRELGDDYSEFMKRYYAKEKGVCRLLRPPTFTEQRSRYRTRSPLVSAWHSLYDGLLIADDIADLAKDFQDAKTVPSKGTVLIGGHDHTEFGGELPEVLQEALDQALKSMNGCGIWRSPKERGVGANAYRAAIPGVSEGVQRWRRETLEVLRRHLVPDPKAVRRDTRPLHFTVPVLSPGDRRATLRALWSPLLPEALWSTEQRLRSGTAQVYLDVSGSMNAEMPLIIGLLARLGSFIHKPLWAFSNVVAKAEIVNGRLLADTTGGTSMACVLEHIAETRPAAAVVVTDGYIETLSPGLLAGVRGTRLHVIVTRDGSPAMLQQAGISYSQLSELPT</sequence>
<gene>
    <name evidence="1" type="ORF">METZ01_LOCUS75210</name>
</gene>
<name>A0A381U2A0_9ZZZZ</name>
<dbReference type="EMBL" id="UINC01005601">
    <property type="protein sequence ID" value="SVA22356.1"/>
    <property type="molecule type" value="Genomic_DNA"/>
</dbReference>
<protein>
    <recommendedName>
        <fullName evidence="2">Metallopeptidase domain-containing protein</fullName>
    </recommendedName>
</protein>
<proteinExistence type="predicted"/>
<organism evidence="1">
    <name type="scientific">marine metagenome</name>
    <dbReference type="NCBI Taxonomy" id="408172"/>
    <lineage>
        <taxon>unclassified sequences</taxon>
        <taxon>metagenomes</taxon>
        <taxon>ecological metagenomes</taxon>
    </lineage>
</organism>
<reference evidence="1" key="1">
    <citation type="submission" date="2018-05" db="EMBL/GenBank/DDBJ databases">
        <authorList>
            <person name="Lanie J.A."/>
            <person name="Ng W.-L."/>
            <person name="Kazmierczak K.M."/>
            <person name="Andrzejewski T.M."/>
            <person name="Davidsen T.M."/>
            <person name="Wayne K.J."/>
            <person name="Tettelin H."/>
            <person name="Glass J.I."/>
            <person name="Rusch D."/>
            <person name="Podicherti R."/>
            <person name="Tsui H.-C.T."/>
            <person name="Winkler M.E."/>
        </authorList>
    </citation>
    <scope>NUCLEOTIDE SEQUENCE</scope>
</reference>
<feature type="non-terminal residue" evidence="1">
    <location>
        <position position="1"/>
    </location>
</feature>
<evidence type="ECO:0000313" key="1">
    <source>
        <dbReference type="EMBL" id="SVA22356.1"/>
    </source>
</evidence>
<evidence type="ECO:0008006" key="2">
    <source>
        <dbReference type="Google" id="ProtNLM"/>
    </source>
</evidence>
<accession>A0A381U2A0</accession>
<dbReference type="PANTHER" id="PTHR38730:SF1">
    <property type="entry name" value="SLL7028 PROTEIN"/>
    <property type="match status" value="1"/>
</dbReference>
<dbReference type="AlphaFoldDB" id="A0A381U2A0"/>